<dbReference type="Pfam" id="PF02517">
    <property type="entry name" value="Rce1-like"/>
    <property type="match status" value="1"/>
</dbReference>
<feature type="transmembrane region" description="Helical" evidence="1">
    <location>
        <begin position="54"/>
        <end position="78"/>
    </location>
</feature>
<keyword evidence="1" id="KW-0472">Membrane</keyword>
<feature type="transmembrane region" description="Helical" evidence="1">
    <location>
        <begin position="120"/>
        <end position="139"/>
    </location>
</feature>
<dbReference type="GO" id="GO:0080120">
    <property type="term" value="P:CAAX-box protein maturation"/>
    <property type="evidence" value="ECO:0007669"/>
    <property type="project" value="UniProtKB-ARBA"/>
</dbReference>
<evidence type="ECO:0000259" key="2">
    <source>
        <dbReference type="Pfam" id="PF02517"/>
    </source>
</evidence>
<keyword evidence="1" id="KW-0812">Transmembrane</keyword>
<dbReference type="EMBL" id="SADV01000025">
    <property type="protein sequence ID" value="TQR28681.1"/>
    <property type="molecule type" value="Genomic_DNA"/>
</dbReference>
<dbReference type="GO" id="GO:0004175">
    <property type="term" value="F:endopeptidase activity"/>
    <property type="evidence" value="ECO:0007669"/>
    <property type="project" value="UniProtKB-ARBA"/>
</dbReference>
<keyword evidence="1" id="KW-1133">Transmembrane helix</keyword>
<organism evidence="3 4">
    <name type="scientific">Lysinibacillus sphaericus</name>
    <name type="common">Bacillus sphaericus</name>
    <dbReference type="NCBI Taxonomy" id="1421"/>
    <lineage>
        <taxon>Bacteria</taxon>
        <taxon>Bacillati</taxon>
        <taxon>Bacillota</taxon>
        <taxon>Bacilli</taxon>
        <taxon>Bacillales</taxon>
        <taxon>Bacillaceae</taxon>
        <taxon>Lysinibacillus</taxon>
    </lineage>
</organism>
<reference evidence="3 4" key="1">
    <citation type="submission" date="2018-03" db="EMBL/GenBank/DDBJ databases">
        <title>Aerobic endospore-forming bacteria genome sequencing and assembly.</title>
        <authorList>
            <person name="Cavalcante D.A."/>
            <person name="Driks A."/>
            <person name="Putonti C."/>
            <person name="De-Souza M.T."/>
        </authorList>
    </citation>
    <scope>NUCLEOTIDE SEQUENCE [LARGE SCALE GENOMIC DNA]</scope>
    <source>
        <strain evidence="3 4">SDF0037</strain>
    </source>
</reference>
<feature type="transmembrane region" description="Helical" evidence="1">
    <location>
        <begin position="90"/>
        <end position="108"/>
    </location>
</feature>
<keyword evidence="3" id="KW-0645">Protease</keyword>
<feature type="transmembrane region" description="Helical" evidence="1">
    <location>
        <begin position="20"/>
        <end position="42"/>
    </location>
</feature>
<dbReference type="GO" id="GO:0008237">
    <property type="term" value="F:metallopeptidase activity"/>
    <property type="evidence" value="ECO:0007669"/>
    <property type="project" value="UniProtKB-KW"/>
</dbReference>
<keyword evidence="3" id="KW-0378">Hydrolase</keyword>
<evidence type="ECO:0000256" key="1">
    <source>
        <dbReference type="SAM" id="Phobius"/>
    </source>
</evidence>
<dbReference type="Proteomes" id="UP000317944">
    <property type="component" value="Unassembled WGS sequence"/>
</dbReference>
<sequence length="200" mass="23151">MEKDKSKKIKKNFSPKDAIFVFSSFTFVCVAIIFALIVYDVFTVQDFLSFNQPFTMVTCVVLASLSLLLFGVILTLFNPSKYIDETNKSYQDYSLLNMGAFMFIGALFEEVLFRGIIQNLLLVFLEHPWTAIIITTLLFIGMHTQYFKKPIMLINIIVPSLIFGWIYCQTHNILVPFLVHFLMNIGMTLLFKYNLIKVKH</sequence>
<name>A0A544U9F1_LYSSH</name>
<protein>
    <submittedName>
        <fullName evidence="3">CPBP family intramembrane metalloprotease</fullName>
    </submittedName>
</protein>
<proteinExistence type="predicted"/>
<gene>
    <name evidence="3" type="ORF">C7Y47_20520</name>
</gene>
<dbReference type="AlphaFoldDB" id="A0A544U9F1"/>
<keyword evidence="3" id="KW-0482">Metalloprotease</keyword>
<feature type="domain" description="CAAX prenyl protease 2/Lysostaphin resistance protein A-like" evidence="2">
    <location>
        <begin position="95"/>
        <end position="185"/>
    </location>
</feature>
<dbReference type="OrthoDB" id="1523022at2"/>
<evidence type="ECO:0000313" key="3">
    <source>
        <dbReference type="EMBL" id="TQR28681.1"/>
    </source>
</evidence>
<accession>A0A544U9F1</accession>
<feature type="transmembrane region" description="Helical" evidence="1">
    <location>
        <begin position="151"/>
        <end position="167"/>
    </location>
</feature>
<feature type="transmembrane region" description="Helical" evidence="1">
    <location>
        <begin position="173"/>
        <end position="191"/>
    </location>
</feature>
<evidence type="ECO:0000313" key="4">
    <source>
        <dbReference type="Proteomes" id="UP000317944"/>
    </source>
</evidence>
<comment type="caution">
    <text evidence="3">The sequence shown here is derived from an EMBL/GenBank/DDBJ whole genome shotgun (WGS) entry which is preliminary data.</text>
</comment>
<dbReference type="InterPro" id="IPR003675">
    <property type="entry name" value="Rce1/LyrA-like_dom"/>
</dbReference>
<dbReference type="RefSeq" id="WP_142510448.1">
    <property type="nucleotide sequence ID" value="NZ_SADV01000025.1"/>
</dbReference>